<dbReference type="eggNOG" id="COG2226">
    <property type="taxonomic scope" value="Bacteria"/>
</dbReference>
<evidence type="ECO:0000259" key="1">
    <source>
        <dbReference type="Pfam" id="PF08241"/>
    </source>
</evidence>
<dbReference type="InterPro" id="IPR029063">
    <property type="entry name" value="SAM-dependent_MTases_sf"/>
</dbReference>
<name>F3YWI1_DESAF</name>
<protein>
    <submittedName>
        <fullName evidence="2">Methyltransferase type 11</fullName>
    </submittedName>
</protein>
<dbReference type="STRING" id="690850.Desaf_1019"/>
<keyword evidence="3" id="KW-1185">Reference proteome</keyword>
<dbReference type="GO" id="GO:0008757">
    <property type="term" value="F:S-adenosylmethionine-dependent methyltransferase activity"/>
    <property type="evidence" value="ECO:0007669"/>
    <property type="project" value="InterPro"/>
</dbReference>
<sequence>MLIVDIGAGRRKLPGSISIDFSPFADVDYAIDLNTDPLPFDDNSVDYIHSSHCLEHLTLKGFMHVMHEIYRVLKPNGQCYIGAPYFSNPINWANPFHDNRICFNEHTFRFFSSVPTTKAMPLEDYSTTYCQAWGLRYSANSEIEIEFELLHINYAYSPRYASLTSEERRKARRALSDVVENISFVLRAVKPCPKILLQPDLDQVVQEIVFIETKRVELGGLLHDARHLVYNLPLAVRSNYEIALRKIEEEFNDLPIKYLSGPLYSWRNILIPPFEVIHINLPNVETTMKQLIVTLRENLHVSSYLPAQLSKTIKYTLSKGSLLHSIAASCWHKVRGLLFFLRQ</sequence>
<dbReference type="Gene3D" id="3.40.50.150">
    <property type="entry name" value="Vaccinia Virus protein VP39"/>
    <property type="match status" value="1"/>
</dbReference>
<proteinExistence type="predicted"/>
<gene>
    <name evidence="2" type="ORF">Desaf_1019</name>
</gene>
<dbReference type="SUPFAM" id="SSF53335">
    <property type="entry name" value="S-adenosyl-L-methionine-dependent methyltransferases"/>
    <property type="match status" value="1"/>
</dbReference>
<evidence type="ECO:0000313" key="3">
    <source>
        <dbReference type="Proteomes" id="UP000007844"/>
    </source>
</evidence>
<organism evidence="2 3">
    <name type="scientific">Desulfocurvibacter africanus subsp. africanus str. Walvis Bay</name>
    <dbReference type="NCBI Taxonomy" id="690850"/>
    <lineage>
        <taxon>Bacteria</taxon>
        <taxon>Pseudomonadati</taxon>
        <taxon>Thermodesulfobacteriota</taxon>
        <taxon>Desulfovibrionia</taxon>
        <taxon>Desulfovibrionales</taxon>
        <taxon>Desulfovibrionaceae</taxon>
        <taxon>Desulfocurvibacter</taxon>
    </lineage>
</organism>
<accession>F3YWI1</accession>
<dbReference type="KEGG" id="daf:Desaf_1019"/>
<evidence type="ECO:0000313" key="2">
    <source>
        <dbReference type="EMBL" id="EGJ49367.1"/>
    </source>
</evidence>
<dbReference type="RefSeq" id="WP_014259182.1">
    <property type="nucleotide sequence ID" value="NC_016629.1"/>
</dbReference>
<dbReference type="AlphaFoldDB" id="F3YWI1"/>
<dbReference type="Proteomes" id="UP000007844">
    <property type="component" value="Chromosome"/>
</dbReference>
<feature type="domain" description="Methyltransferase type 11" evidence="1">
    <location>
        <begin position="35"/>
        <end position="81"/>
    </location>
</feature>
<reference evidence="2 3" key="1">
    <citation type="journal article" date="2011" name="J. Bacteriol.">
        <title>Genome sequence of the mercury-methylating and pleomorphic Desulfovibrio africanus Strain Walvis Bay.</title>
        <authorList>
            <person name="Brown S.D."/>
            <person name="Wall J.D."/>
            <person name="Kucken A.M."/>
            <person name="Gilmour C.C."/>
            <person name="Podar M."/>
            <person name="Brandt C.C."/>
            <person name="Teshima H."/>
            <person name="Detter J.C."/>
            <person name="Han C.S."/>
            <person name="Land M.L."/>
            <person name="Lucas S."/>
            <person name="Han J."/>
            <person name="Pennacchio L."/>
            <person name="Nolan M."/>
            <person name="Pitluck S."/>
            <person name="Woyke T."/>
            <person name="Goodwin L."/>
            <person name="Palumbo A.V."/>
            <person name="Elias D.A."/>
        </authorList>
    </citation>
    <scope>NUCLEOTIDE SEQUENCE [LARGE SCALE GENOMIC DNA]</scope>
    <source>
        <strain evidence="2 3">Walvis Bay</strain>
    </source>
</reference>
<dbReference type="InterPro" id="IPR013216">
    <property type="entry name" value="Methyltransf_11"/>
</dbReference>
<keyword evidence="2" id="KW-0808">Transferase</keyword>
<dbReference type="EMBL" id="CP003221">
    <property type="protein sequence ID" value="EGJ49367.1"/>
    <property type="molecule type" value="Genomic_DNA"/>
</dbReference>
<dbReference type="HOGENOM" id="CLU_808275_0_0_7"/>
<dbReference type="Pfam" id="PF08241">
    <property type="entry name" value="Methyltransf_11"/>
    <property type="match status" value="1"/>
</dbReference>
<dbReference type="GO" id="GO:0032259">
    <property type="term" value="P:methylation"/>
    <property type="evidence" value="ECO:0007669"/>
    <property type="project" value="UniProtKB-KW"/>
</dbReference>
<keyword evidence="2" id="KW-0489">Methyltransferase</keyword>